<dbReference type="EMBL" id="CP022194">
    <property type="protein sequence ID" value="AWI86705.1"/>
    <property type="molecule type" value="Genomic_DNA"/>
</dbReference>
<dbReference type="GO" id="GO:0003677">
    <property type="term" value="F:DNA binding"/>
    <property type="evidence" value="ECO:0007669"/>
    <property type="project" value="UniProtKB-KW"/>
</dbReference>
<dbReference type="KEGG" id="ypac:CEW88_23340"/>
<dbReference type="Pfam" id="PF01614">
    <property type="entry name" value="IclR_C"/>
    <property type="match status" value="1"/>
</dbReference>
<keyword evidence="6" id="KW-0614">Plasmid</keyword>
<dbReference type="SMART" id="SM00346">
    <property type="entry name" value="HTH_ICLR"/>
    <property type="match status" value="1"/>
</dbReference>
<proteinExistence type="predicted"/>
<keyword evidence="3" id="KW-0804">Transcription</keyword>
<organism evidence="6 7">
    <name type="scientific">Alloyangia pacifica</name>
    <dbReference type="NCBI Taxonomy" id="311180"/>
    <lineage>
        <taxon>Bacteria</taxon>
        <taxon>Pseudomonadati</taxon>
        <taxon>Pseudomonadota</taxon>
        <taxon>Alphaproteobacteria</taxon>
        <taxon>Rhodobacterales</taxon>
        <taxon>Roseobacteraceae</taxon>
        <taxon>Alloyangia</taxon>
    </lineage>
</organism>
<keyword evidence="2" id="KW-0238">DNA-binding</keyword>
<name>A0A2U8HPH4_9RHOB</name>
<evidence type="ECO:0000313" key="6">
    <source>
        <dbReference type="EMBL" id="AWI86705.1"/>
    </source>
</evidence>
<evidence type="ECO:0000313" key="7">
    <source>
        <dbReference type="Proteomes" id="UP000244915"/>
    </source>
</evidence>
<dbReference type="Gene3D" id="1.10.10.10">
    <property type="entry name" value="Winged helix-like DNA-binding domain superfamily/Winged helix DNA-binding domain"/>
    <property type="match status" value="1"/>
</dbReference>
<dbReference type="PANTHER" id="PTHR30136:SF24">
    <property type="entry name" value="HTH-TYPE TRANSCRIPTIONAL REPRESSOR ALLR"/>
    <property type="match status" value="1"/>
</dbReference>
<dbReference type="SUPFAM" id="SSF55781">
    <property type="entry name" value="GAF domain-like"/>
    <property type="match status" value="1"/>
</dbReference>
<dbReference type="Gene3D" id="3.30.450.40">
    <property type="match status" value="1"/>
</dbReference>
<dbReference type="SUPFAM" id="SSF46785">
    <property type="entry name" value="Winged helix' DNA-binding domain"/>
    <property type="match status" value="1"/>
</dbReference>
<protein>
    <submittedName>
        <fullName evidence="6">IclR family transcriptional regulator</fullName>
    </submittedName>
</protein>
<feature type="domain" description="IclR-ED" evidence="5">
    <location>
        <begin position="72"/>
        <end position="255"/>
    </location>
</feature>
<gene>
    <name evidence="6" type="ORF">CEW88_23340</name>
</gene>
<sequence length="278" mass="30550">MEPDTPGVKSNSLDKMLAILDGFDEQHVVIDVDRAAELSGSSRPSAYRYLQALTRSGLCSPASGGTYVLGSRVIELEMLRRQNDPLHRASHHLIRHYAHTTGLNIMVCSYYGDKVLCTDFAWADRSIPDIYRPGRSMPLFRGAMAKVILANHSQARLRSIWTHNEASLREAGLGDTLADFLDAMAAIRAAEAMITRGEVFDNLVGVAAPVFDLQNEVLGSVVFVLQIAHFEASDPEKLSEEIRELSREIQRGIARANRFNAISAGAAAKPRRSPVYSG</sequence>
<dbReference type="Pfam" id="PF09339">
    <property type="entry name" value="HTH_IclR"/>
    <property type="match status" value="1"/>
</dbReference>
<feature type="domain" description="HTH iclR-type" evidence="4">
    <location>
        <begin position="10"/>
        <end position="71"/>
    </location>
</feature>
<dbReference type="PROSITE" id="PS51077">
    <property type="entry name" value="HTH_ICLR"/>
    <property type="match status" value="1"/>
</dbReference>
<geneLocation type="plasmid" evidence="6 7">
    <name>unnamed4</name>
</geneLocation>
<evidence type="ECO:0000256" key="1">
    <source>
        <dbReference type="ARBA" id="ARBA00023015"/>
    </source>
</evidence>
<dbReference type="InterPro" id="IPR050707">
    <property type="entry name" value="HTH_MetabolicPath_Reg"/>
</dbReference>
<reference evidence="6 7" key="1">
    <citation type="submission" date="2017-06" db="EMBL/GenBank/DDBJ databases">
        <title>Yangia sp. YSBP01 complete genome sequence.</title>
        <authorList>
            <person name="Woo J.-H."/>
            <person name="Kim H.-S."/>
        </authorList>
    </citation>
    <scope>NUCLEOTIDE SEQUENCE [LARGE SCALE GENOMIC DNA]</scope>
    <source>
        <strain evidence="6 7">YSBP01</strain>
        <plasmid evidence="6 7">unnamed4</plasmid>
    </source>
</reference>
<accession>A0A2U8HPH4</accession>
<dbReference type="PROSITE" id="PS51078">
    <property type="entry name" value="ICLR_ED"/>
    <property type="match status" value="1"/>
</dbReference>
<dbReference type="Proteomes" id="UP000244915">
    <property type="component" value="Plasmid unnamed4"/>
</dbReference>
<dbReference type="InterPro" id="IPR036390">
    <property type="entry name" value="WH_DNA-bd_sf"/>
</dbReference>
<dbReference type="InterPro" id="IPR005471">
    <property type="entry name" value="Tscrpt_reg_IclR_N"/>
</dbReference>
<evidence type="ECO:0000259" key="5">
    <source>
        <dbReference type="PROSITE" id="PS51078"/>
    </source>
</evidence>
<dbReference type="GO" id="GO:0003700">
    <property type="term" value="F:DNA-binding transcription factor activity"/>
    <property type="evidence" value="ECO:0007669"/>
    <property type="project" value="TreeGrafter"/>
</dbReference>
<evidence type="ECO:0000259" key="4">
    <source>
        <dbReference type="PROSITE" id="PS51077"/>
    </source>
</evidence>
<dbReference type="InterPro" id="IPR029016">
    <property type="entry name" value="GAF-like_dom_sf"/>
</dbReference>
<dbReference type="AlphaFoldDB" id="A0A2U8HPH4"/>
<dbReference type="InterPro" id="IPR014757">
    <property type="entry name" value="Tscrpt_reg_IclR_C"/>
</dbReference>
<dbReference type="GO" id="GO:0045892">
    <property type="term" value="P:negative regulation of DNA-templated transcription"/>
    <property type="evidence" value="ECO:0007669"/>
    <property type="project" value="TreeGrafter"/>
</dbReference>
<dbReference type="PANTHER" id="PTHR30136">
    <property type="entry name" value="HELIX-TURN-HELIX TRANSCRIPTIONAL REGULATOR, ICLR FAMILY"/>
    <property type="match status" value="1"/>
</dbReference>
<dbReference type="InterPro" id="IPR036388">
    <property type="entry name" value="WH-like_DNA-bd_sf"/>
</dbReference>
<evidence type="ECO:0000256" key="3">
    <source>
        <dbReference type="ARBA" id="ARBA00023163"/>
    </source>
</evidence>
<keyword evidence="1" id="KW-0805">Transcription regulation</keyword>
<evidence type="ECO:0000256" key="2">
    <source>
        <dbReference type="ARBA" id="ARBA00023125"/>
    </source>
</evidence>